<organism evidence="2 3">
    <name type="scientific">Pristionchus fissidentatus</name>
    <dbReference type="NCBI Taxonomy" id="1538716"/>
    <lineage>
        <taxon>Eukaryota</taxon>
        <taxon>Metazoa</taxon>
        <taxon>Ecdysozoa</taxon>
        <taxon>Nematoda</taxon>
        <taxon>Chromadorea</taxon>
        <taxon>Rhabditida</taxon>
        <taxon>Rhabditina</taxon>
        <taxon>Diplogasteromorpha</taxon>
        <taxon>Diplogasteroidea</taxon>
        <taxon>Neodiplogasteridae</taxon>
        <taxon>Pristionchus</taxon>
    </lineage>
</organism>
<protein>
    <submittedName>
        <fullName evidence="2">Uncharacterized protein</fullName>
    </submittedName>
</protein>
<evidence type="ECO:0000313" key="3">
    <source>
        <dbReference type="Proteomes" id="UP001432322"/>
    </source>
</evidence>
<feature type="non-terminal residue" evidence="2">
    <location>
        <position position="168"/>
    </location>
</feature>
<keyword evidence="1" id="KW-0732">Signal</keyword>
<feature type="chain" id="PRO_5043910446" evidence="1">
    <location>
        <begin position="17"/>
        <end position="168"/>
    </location>
</feature>
<comment type="caution">
    <text evidence="2">The sequence shown here is derived from an EMBL/GenBank/DDBJ whole genome shotgun (WGS) entry which is preliminary data.</text>
</comment>
<accession>A0AAV5V2T4</accession>
<proteinExistence type="predicted"/>
<dbReference type="AlphaFoldDB" id="A0AAV5V2T4"/>
<name>A0AAV5V2T4_9BILA</name>
<reference evidence="2" key="1">
    <citation type="submission" date="2023-10" db="EMBL/GenBank/DDBJ databases">
        <title>Genome assembly of Pristionchus species.</title>
        <authorList>
            <person name="Yoshida K."/>
            <person name="Sommer R.J."/>
        </authorList>
    </citation>
    <scope>NUCLEOTIDE SEQUENCE</scope>
    <source>
        <strain evidence="2">RS5133</strain>
    </source>
</reference>
<keyword evidence="3" id="KW-1185">Reference proteome</keyword>
<sequence>MLLLLLLLLLPTLAVSSCVDWDKCKEATCFSKYNDRNELGIFLGLPAPKTVIALQLEGKATRVSIQLEVEGMLDDDYAAIAVGNRRVGGCHAGVKKLELNTQGPIWMKEPVSPPATPRYSGNAFCCVVDVYNLDVHYLDEPSSKPLSLIYTTGNKKNLVEMPADFTAK</sequence>
<feature type="signal peptide" evidence="1">
    <location>
        <begin position="1"/>
        <end position="16"/>
    </location>
</feature>
<evidence type="ECO:0000313" key="2">
    <source>
        <dbReference type="EMBL" id="GMT13906.1"/>
    </source>
</evidence>
<gene>
    <name evidence="2" type="ORF">PFISCL1PPCAC_5203</name>
</gene>
<dbReference type="EMBL" id="BTSY01000002">
    <property type="protein sequence ID" value="GMT13906.1"/>
    <property type="molecule type" value="Genomic_DNA"/>
</dbReference>
<dbReference type="Proteomes" id="UP001432322">
    <property type="component" value="Unassembled WGS sequence"/>
</dbReference>
<evidence type="ECO:0000256" key="1">
    <source>
        <dbReference type="SAM" id="SignalP"/>
    </source>
</evidence>